<organism evidence="2 3">
    <name type="scientific">Paenibacillus thailandensis</name>
    <dbReference type="NCBI Taxonomy" id="393250"/>
    <lineage>
        <taxon>Bacteria</taxon>
        <taxon>Bacillati</taxon>
        <taxon>Bacillota</taxon>
        <taxon>Bacilli</taxon>
        <taxon>Bacillales</taxon>
        <taxon>Paenibacillaceae</taxon>
        <taxon>Paenibacillus</taxon>
    </lineage>
</organism>
<dbReference type="InterPro" id="IPR000182">
    <property type="entry name" value="GNAT_dom"/>
</dbReference>
<protein>
    <submittedName>
        <fullName evidence="2">GNAT family N-acetyltransferase</fullName>
        <ecNumber evidence="2">2.3.-.-</ecNumber>
    </submittedName>
</protein>
<dbReference type="SUPFAM" id="SSF55729">
    <property type="entry name" value="Acyl-CoA N-acyltransferases (Nat)"/>
    <property type="match status" value="1"/>
</dbReference>
<keyword evidence="3" id="KW-1185">Reference proteome</keyword>
<dbReference type="InterPro" id="IPR016181">
    <property type="entry name" value="Acyl_CoA_acyltransferase"/>
</dbReference>
<gene>
    <name evidence="2" type="ORF">ACFSW5_06480</name>
</gene>
<dbReference type="PANTHER" id="PTHR43415">
    <property type="entry name" value="SPERMIDINE N(1)-ACETYLTRANSFERASE"/>
    <property type="match status" value="1"/>
</dbReference>
<dbReference type="PROSITE" id="PS51186">
    <property type="entry name" value="GNAT"/>
    <property type="match status" value="1"/>
</dbReference>
<dbReference type="GO" id="GO:0016746">
    <property type="term" value="F:acyltransferase activity"/>
    <property type="evidence" value="ECO:0007669"/>
    <property type="project" value="UniProtKB-KW"/>
</dbReference>
<comment type="caution">
    <text evidence="2">The sequence shown here is derived from an EMBL/GenBank/DDBJ whole genome shotgun (WGS) entry which is preliminary data.</text>
</comment>
<dbReference type="RefSeq" id="WP_379270588.1">
    <property type="nucleotide sequence ID" value="NZ_JBHUGT010000032.1"/>
</dbReference>
<dbReference type="EMBL" id="JBHUMY010000006">
    <property type="protein sequence ID" value="MFD2659912.1"/>
    <property type="molecule type" value="Genomic_DNA"/>
</dbReference>
<keyword evidence="2" id="KW-0808">Transferase</keyword>
<proteinExistence type="predicted"/>
<name>A0ABW5QU78_9BACL</name>
<dbReference type="Gene3D" id="3.40.630.30">
    <property type="match status" value="1"/>
</dbReference>
<dbReference type="EC" id="2.3.-.-" evidence="2"/>
<accession>A0ABW5QU78</accession>
<dbReference type="PANTHER" id="PTHR43415:SF3">
    <property type="entry name" value="GNAT-FAMILY ACETYLTRANSFERASE"/>
    <property type="match status" value="1"/>
</dbReference>
<feature type="domain" description="N-acetyltransferase" evidence="1">
    <location>
        <begin position="15"/>
        <end position="180"/>
    </location>
</feature>
<reference evidence="3" key="1">
    <citation type="journal article" date="2019" name="Int. J. Syst. Evol. Microbiol.">
        <title>The Global Catalogue of Microorganisms (GCM) 10K type strain sequencing project: providing services to taxonomists for standard genome sequencing and annotation.</title>
        <authorList>
            <consortium name="The Broad Institute Genomics Platform"/>
            <consortium name="The Broad Institute Genome Sequencing Center for Infectious Disease"/>
            <person name="Wu L."/>
            <person name="Ma J."/>
        </authorList>
    </citation>
    <scope>NUCLEOTIDE SEQUENCE [LARGE SCALE GENOMIC DNA]</scope>
    <source>
        <strain evidence="3">TISTR 1827</strain>
    </source>
</reference>
<keyword evidence="2" id="KW-0012">Acyltransferase</keyword>
<evidence type="ECO:0000259" key="1">
    <source>
        <dbReference type="PROSITE" id="PS51186"/>
    </source>
</evidence>
<evidence type="ECO:0000313" key="3">
    <source>
        <dbReference type="Proteomes" id="UP001597493"/>
    </source>
</evidence>
<dbReference type="Pfam" id="PF13302">
    <property type="entry name" value="Acetyltransf_3"/>
    <property type="match status" value="1"/>
</dbReference>
<sequence length="193" mass="21918">MEPVFSGQPIEGNAISLRYACKQDLDEYFAYLQDEETTRLTGSQQHFTREGTAVWLQKISAVNAEERVDYMIIEKSSGKLIGEVVLNEIDTVNRSANIRIGIRGSGNRGKGYGTEAMRLMLRVGFEDLKLHRIHLGVYAFNPRAVHVYEKIGFRREGVQRDVLFDNGQYHDMILMAMLEQDYEAVRGGAGRPE</sequence>
<dbReference type="Proteomes" id="UP001597493">
    <property type="component" value="Unassembled WGS sequence"/>
</dbReference>
<evidence type="ECO:0000313" key="2">
    <source>
        <dbReference type="EMBL" id="MFD2659912.1"/>
    </source>
</evidence>